<evidence type="ECO:0000259" key="10">
    <source>
        <dbReference type="PROSITE" id="PS51195"/>
    </source>
</evidence>
<accession>A0AAN4VXG0</accession>
<reference evidence="11 12" key="1">
    <citation type="submission" date="2021-12" db="EMBL/GenBank/DDBJ databases">
        <title>Genome sequencing of bacteria with rrn-lacking chromosome and rrn-plasmid.</title>
        <authorList>
            <person name="Anda M."/>
            <person name="Iwasaki W."/>
        </authorList>
    </citation>
    <scope>NUCLEOTIDE SEQUENCE [LARGE SCALE GENOMIC DNA]</scope>
    <source>
        <strain evidence="11 12">NBRC 15940</strain>
    </source>
</reference>
<gene>
    <name evidence="11" type="primary">rhlE_3</name>
    <name evidence="11" type="ORF">PEDI_17890</name>
</gene>
<dbReference type="PANTHER" id="PTHR47959:SF1">
    <property type="entry name" value="ATP-DEPENDENT RNA HELICASE DBPA"/>
    <property type="match status" value="1"/>
</dbReference>
<dbReference type="InterPro" id="IPR014014">
    <property type="entry name" value="RNA_helicase_DEAD_Q_motif"/>
</dbReference>
<evidence type="ECO:0000256" key="3">
    <source>
        <dbReference type="ARBA" id="ARBA00022806"/>
    </source>
</evidence>
<protein>
    <submittedName>
        <fullName evidence="11">DEAD/DEAH box helicase</fullName>
    </submittedName>
</protein>
<dbReference type="Pfam" id="PF00271">
    <property type="entry name" value="Helicase_C"/>
    <property type="match status" value="1"/>
</dbReference>
<dbReference type="PROSITE" id="PS51194">
    <property type="entry name" value="HELICASE_CTER"/>
    <property type="match status" value="1"/>
</dbReference>
<evidence type="ECO:0000256" key="2">
    <source>
        <dbReference type="ARBA" id="ARBA00022801"/>
    </source>
</evidence>
<feature type="compositionally biased region" description="Basic and acidic residues" evidence="7">
    <location>
        <begin position="404"/>
        <end position="428"/>
    </location>
</feature>
<evidence type="ECO:0000256" key="1">
    <source>
        <dbReference type="ARBA" id="ARBA00022741"/>
    </source>
</evidence>
<evidence type="ECO:0000256" key="5">
    <source>
        <dbReference type="ARBA" id="ARBA00038437"/>
    </source>
</evidence>
<comment type="caution">
    <text evidence="11">The sequence shown here is derived from an EMBL/GenBank/DDBJ whole genome shotgun (WGS) entry which is preliminary data.</text>
</comment>
<dbReference type="GO" id="GO:0016787">
    <property type="term" value="F:hydrolase activity"/>
    <property type="evidence" value="ECO:0007669"/>
    <property type="project" value="UniProtKB-KW"/>
</dbReference>
<dbReference type="Proteomes" id="UP001310022">
    <property type="component" value="Unassembled WGS sequence"/>
</dbReference>
<keyword evidence="2" id="KW-0378">Hydrolase</keyword>
<comment type="similarity">
    <text evidence="5">Belongs to the DEAD box helicase family.</text>
</comment>
<dbReference type="InterPro" id="IPR011545">
    <property type="entry name" value="DEAD/DEAH_box_helicase_dom"/>
</dbReference>
<dbReference type="InterPro" id="IPR044742">
    <property type="entry name" value="DEAD/DEAH_RhlB"/>
</dbReference>
<keyword evidence="1" id="KW-0547">Nucleotide-binding</keyword>
<dbReference type="SMART" id="SM00490">
    <property type="entry name" value="HELICc"/>
    <property type="match status" value="1"/>
</dbReference>
<feature type="compositionally biased region" description="Basic and acidic residues" evidence="7">
    <location>
        <begin position="439"/>
        <end position="452"/>
    </location>
</feature>
<dbReference type="AlphaFoldDB" id="A0AAN4VXG0"/>
<proteinExistence type="inferred from homology"/>
<dbReference type="Pfam" id="PF00270">
    <property type="entry name" value="DEAD"/>
    <property type="match status" value="1"/>
</dbReference>
<dbReference type="PANTHER" id="PTHR47959">
    <property type="entry name" value="ATP-DEPENDENT RNA HELICASE RHLE-RELATED"/>
    <property type="match status" value="1"/>
</dbReference>
<dbReference type="CDD" id="cd18787">
    <property type="entry name" value="SF2_C_DEAD"/>
    <property type="match status" value="1"/>
</dbReference>
<name>A0AAN4VXG0_9BACT</name>
<dbReference type="InterPro" id="IPR014001">
    <property type="entry name" value="Helicase_ATP-bd"/>
</dbReference>
<feature type="short sequence motif" description="Q motif" evidence="6">
    <location>
        <begin position="1"/>
        <end position="29"/>
    </location>
</feature>
<evidence type="ECO:0000259" key="9">
    <source>
        <dbReference type="PROSITE" id="PS51194"/>
    </source>
</evidence>
<evidence type="ECO:0000313" key="12">
    <source>
        <dbReference type="Proteomes" id="UP001310022"/>
    </source>
</evidence>
<evidence type="ECO:0000256" key="6">
    <source>
        <dbReference type="PROSITE-ProRule" id="PRU00552"/>
    </source>
</evidence>
<dbReference type="RefSeq" id="WP_338236823.1">
    <property type="nucleotide sequence ID" value="NZ_BQKE01000001.1"/>
</dbReference>
<dbReference type="InterPro" id="IPR050079">
    <property type="entry name" value="DEAD_box_RNA_helicase"/>
</dbReference>
<dbReference type="GO" id="GO:0005829">
    <property type="term" value="C:cytosol"/>
    <property type="evidence" value="ECO:0007669"/>
    <property type="project" value="TreeGrafter"/>
</dbReference>
<feature type="domain" description="Helicase C-terminal" evidence="9">
    <location>
        <begin position="214"/>
        <end position="377"/>
    </location>
</feature>
<feature type="domain" description="DEAD-box RNA helicase Q" evidence="10">
    <location>
        <begin position="1"/>
        <end position="29"/>
    </location>
</feature>
<keyword evidence="12" id="KW-1185">Reference proteome</keyword>
<dbReference type="InterPro" id="IPR027417">
    <property type="entry name" value="P-loop_NTPase"/>
</dbReference>
<dbReference type="SUPFAM" id="SSF52540">
    <property type="entry name" value="P-loop containing nucleoside triphosphate hydrolases"/>
    <property type="match status" value="2"/>
</dbReference>
<dbReference type="InterPro" id="IPR001650">
    <property type="entry name" value="Helicase_C-like"/>
</dbReference>
<feature type="region of interest" description="Disordered" evidence="7">
    <location>
        <begin position="383"/>
        <end position="452"/>
    </location>
</feature>
<evidence type="ECO:0000256" key="4">
    <source>
        <dbReference type="ARBA" id="ARBA00022840"/>
    </source>
</evidence>
<dbReference type="GO" id="GO:0003724">
    <property type="term" value="F:RNA helicase activity"/>
    <property type="evidence" value="ECO:0007669"/>
    <property type="project" value="InterPro"/>
</dbReference>
<dbReference type="PROSITE" id="PS51192">
    <property type="entry name" value="HELICASE_ATP_BIND_1"/>
    <property type="match status" value="1"/>
</dbReference>
<keyword evidence="3 11" id="KW-0347">Helicase</keyword>
<organism evidence="11 12">
    <name type="scientific">Persicobacter diffluens</name>
    <dbReference type="NCBI Taxonomy" id="981"/>
    <lineage>
        <taxon>Bacteria</taxon>
        <taxon>Pseudomonadati</taxon>
        <taxon>Bacteroidota</taxon>
        <taxon>Cytophagia</taxon>
        <taxon>Cytophagales</taxon>
        <taxon>Persicobacteraceae</taxon>
        <taxon>Persicobacter</taxon>
    </lineage>
</organism>
<dbReference type="Gene3D" id="3.40.50.300">
    <property type="entry name" value="P-loop containing nucleotide triphosphate hydrolases"/>
    <property type="match status" value="2"/>
</dbReference>
<dbReference type="GO" id="GO:0003676">
    <property type="term" value="F:nucleic acid binding"/>
    <property type="evidence" value="ECO:0007669"/>
    <property type="project" value="InterPro"/>
</dbReference>
<feature type="domain" description="Helicase ATP-binding" evidence="8">
    <location>
        <begin position="32"/>
        <end position="203"/>
    </location>
</feature>
<dbReference type="SMART" id="SM00487">
    <property type="entry name" value="DEXDc"/>
    <property type="match status" value="1"/>
</dbReference>
<dbReference type="EMBL" id="BQKE01000001">
    <property type="protein sequence ID" value="GJM61237.1"/>
    <property type="molecule type" value="Genomic_DNA"/>
</dbReference>
<dbReference type="PROSITE" id="PS51195">
    <property type="entry name" value="Q_MOTIF"/>
    <property type="match status" value="1"/>
</dbReference>
<evidence type="ECO:0000256" key="7">
    <source>
        <dbReference type="SAM" id="MobiDB-lite"/>
    </source>
</evidence>
<evidence type="ECO:0000313" key="11">
    <source>
        <dbReference type="EMBL" id="GJM61237.1"/>
    </source>
</evidence>
<evidence type="ECO:0000259" key="8">
    <source>
        <dbReference type="PROSITE" id="PS51192"/>
    </source>
</evidence>
<sequence length="452" mass="51849">MRFEDIKLNKNLAKGIRELGWEEMSPIQEKSIKKISSGRDLVGIAPTGSGKTAAYLIPMINKLQYAQGENPRLMIMVPTKDLVFQVREVVEQLCRFNNLRITSIYGGSGKQRMMDELERGTDILIATPGRVQELAVTRFLILKDIKYLVVDEADSMLEKEFYRQVEKILEMLPEERQNIFFSATFNQEADELSQLICLNPMKVEISEEQRPVEQLQQYVMYPINKPTKLNLLSGMLWDYEKFTKVIVFAASKKEADAITSKLGATIPGEVRVIHSNKDETYRQRSLEEFRSGEARVLVATDVAARGIDVEDVSHVVNFNTPYTYTDYVHKVGRTARNGAEGASITFVGDIEKTHFASIEEILGEKMEEIPLPDNLLIIEETDRPKADQHYGNTMKNSNRRRSRLEREQKEKGASTHEKSAKNSKEFNLKPRQKWSARKGFKENTNRMTRKDK</sequence>
<keyword evidence="4" id="KW-0067">ATP-binding</keyword>
<dbReference type="GO" id="GO:0005524">
    <property type="term" value="F:ATP binding"/>
    <property type="evidence" value="ECO:0007669"/>
    <property type="project" value="UniProtKB-KW"/>
</dbReference>
<dbReference type="CDD" id="cd00268">
    <property type="entry name" value="DEADc"/>
    <property type="match status" value="1"/>
</dbReference>